<dbReference type="Gene3D" id="1.10.630.10">
    <property type="entry name" value="Cytochrome P450"/>
    <property type="match status" value="1"/>
</dbReference>
<dbReference type="AlphaFoldDB" id="A0AAD9SU21"/>
<comment type="caution">
    <text evidence="7">The sequence shown here is derived from an EMBL/GenBank/DDBJ whole genome shotgun (WGS) entry which is preliminary data.</text>
</comment>
<dbReference type="InterPro" id="IPR001128">
    <property type="entry name" value="Cyt_P450"/>
</dbReference>
<dbReference type="InterPro" id="IPR002401">
    <property type="entry name" value="Cyt_P450_E_grp-I"/>
</dbReference>
<keyword evidence="6" id="KW-0560">Oxidoreductase</keyword>
<dbReference type="PROSITE" id="PS00086">
    <property type="entry name" value="CYTOCHROME_P450"/>
    <property type="match status" value="1"/>
</dbReference>
<protein>
    <submittedName>
        <fullName evidence="7">Uncharacterized protein</fullName>
    </submittedName>
</protein>
<keyword evidence="6" id="KW-0503">Monooxygenase</keyword>
<comment type="similarity">
    <text evidence="6">Belongs to the cytochrome P450 family.</text>
</comment>
<reference evidence="7" key="1">
    <citation type="submission" date="2023-06" db="EMBL/GenBank/DDBJ databases">
        <authorList>
            <person name="Noh H."/>
        </authorList>
    </citation>
    <scope>NUCLEOTIDE SEQUENCE</scope>
    <source>
        <strain evidence="7">DUCC20226</strain>
    </source>
</reference>
<dbReference type="PRINTS" id="PR00463">
    <property type="entry name" value="EP450I"/>
</dbReference>
<feature type="binding site" description="axial binding residue" evidence="5">
    <location>
        <position position="313"/>
    </location>
    <ligand>
        <name>heme</name>
        <dbReference type="ChEBI" id="CHEBI:30413"/>
    </ligand>
    <ligandPart>
        <name>Fe</name>
        <dbReference type="ChEBI" id="CHEBI:18248"/>
    </ligandPart>
</feature>
<name>A0AAD9SU21_PHOAM</name>
<dbReference type="InterPro" id="IPR050121">
    <property type="entry name" value="Cytochrome_P450_monoxygenase"/>
</dbReference>
<accession>A0AAD9SU21</accession>
<dbReference type="EMBL" id="JAUJFL010000001">
    <property type="protein sequence ID" value="KAK2616092.1"/>
    <property type="molecule type" value="Genomic_DNA"/>
</dbReference>
<dbReference type="GO" id="GO:0005506">
    <property type="term" value="F:iron ion binding"/>
    <property type="evidence" value="ECO:0007669"/>
    <property type="project" value="InterPro"/>
</dbReference>
<dbReference type="PANTHER" id="PTHR24305">
    <property type="entry name" value="CYTOCHROME P450"/>
    <property type="match status" value="1"/>
</dbReference>
<sequence>MVSYEPYVQDCIKLLAKRLDEFSDAERTINVGEWMQYFAFDAITAITFGELLGFLETGGDVKGLIDFLDSDEILRTRLAIYPWLTPIFEKFIPIYEKFMSSIHGTSGLAFQQFADGKIESDRQAQLGGKEIGSGPVYMVRRFLEKQQGDPDKGMTDWDVAANAGSNVGAGSDTTALALTTILYYMYRDPAILTSVREEVGNANLPEIPSLQDVQKLPYLQAVIKEAMRKQPGLGLPYWRKVPKGGVVVDGHFIPEGSNVGVNSWVSHYNPSVWGPDADKFRPGRWLEAAAEKGDHASAMDQSFMPFGLGSRTCIGKNASLLEIYKLVPFIARNYDLAFLDERGNPESREHLDLENKWFVKVPHLYAKVTRRP</sequence>
<proteinExistence type="inferred from homology"/>
<evidence type="ECO:0000256" key="6">
    <source>
        <dbReference type="RuleBase" id="RU000461"/>
    </source>
</evidence>
<dbReference type="SUPFAM" id="SSF48264">
    <property type="entry name" value="Cytochrome P450"/>
    <property type="match status" value="1"/>
</dbReference>
<keyword evidence="3 5" id="KW-0479">Metal-binding</keyword>
<evidence type="ECO:0000256" key="3">
    <source>
        <dbReference type="ARBA" id="ARBA00022723"/>
    </source>
</evidence>
<keyword evidence="4 5" id="KW-0408">Iron</keyword>
<dbReference type="Pfam" id="PF00067">
    <property type="entry name" value="p450"/>
    <property type="match status" value="1"/>
</dbReference>
<keyword evidence="2 5" id="KW-0349">Heme</keyword>
<dbReference type="Proteomes" id="UP001265746">
    <property type="component" value="Unassembled WGS sequence"/>
</dbReference>
<evidence type="ECO:0000313" key="7">
    <source>
        <dbReference type="EMBL" id="KAK2616092.1"/>
    </source>
</evidence>
<evidence type="ECO:0000256" key="2">
    <source>
        <dbReference type="ARBA" id="ARBA00022617"/>
    </source>
</evidence>
<dbReference type="PANTHER" id="PTHR24305:SF190">
    <property type="entry name" value="P450, PUTATIVE (EUROFUNG)-RELATED"/>
    <property type="match status" value="1"/>
</dbReference>
<dbReference type="InterPro" id="IPR036396">
    <property type="entry name" value="Cyt_P450_sf"/>
</dbReference>
<keyword evidence="8" id="KW-1185">Reference proteome</keyword>
<evidence type="ECO:0000256" key="5">
    <source>
        <dbReference type="PIRSR" id="PIRSR602401-1"/>
    </source>
</evidence>
<dbReference type="InterPro" id="IPR017972">
    <property type="entry name" value="Cyt_P450_CS"/>
</dbReference>
<evidence type="ECO:0000256" key="1">
    <source>
        <dbReference type="ARBA" id="ARBA00001971"/>
    </source>
</evidence>
<gene>
    <name evidence="7" type="ORF">N8I77_002801</name>
</gene>
<evidence type="ECO:0000313" key="8">
    <source>
        <dbReference type="Proteomes" id="UP001265746"/>
    </source>
</evidence>
<comment type="cofactor">
    <cofactor evidence="1 5">
        <name>heme</name>
        <dbReference type="ChEBI" id="CHEBI:30413"/>
    </cofactor>
</comment>
<evidence type="ECO:0000256" key="4">
    <source>
        <dbReference type="ARBA" id="ARBA00023004"/>
    </source>
</evidence>
<dbReference type="GO" id="GO:0016705">
    <property type="term" value="F:oxidoreductase activity, acting on paired donors, with incorporation or reduction of molecular oxygen"/>
    <property type="evidence" value="ECO:0007669"/>
    <property type="project" value="InterPro"/>
</dbReference>
<organism evidence="7 8">
    <name type="scientific">Phomopsis amygdali</name>
    <name type="common">Fusicoccum amygdali</name>
    <dbReference type="NCBI Taxonomy" id="1214568"/>
    <lineage>
        <taxon>Eukaryota</taxon>
        <taxon>Fungi</taxon>
        <taxon>Dikarya</taxon>
        <taxon>Ascomycota</taxon>
        <taxon>Pezizomycotina</taxon>
        <taxon>Sordariomycetes</taxon>
        <taxon>Sordariomycetidae</taxon>
        <taxon>Diaporthales</taxon>
        <taxon>Diaporthaceae</taxon>
        <taxon>Diaporthe</taxon>
    </lineage>
</organism>
<dbReference type="GO" id="GO:0004497">
    <property type="term" value="F:monooxygenase activity"/>
    <property type="evidence" value="ECO:0007669"/>
    <property type="project" value="UniProtKB-KW"/>
</dbReference>
<dbReference type="PRINTS" id="PR00385">
    <property type="entry name" value="P450"/>
</dbReference>
<dbReference type="GO" id="GO:0020037">
    <property type="term" value="F:heme binding"/>
    <property type="evidence" value="ECO:0007669"/>
    <property type="project" value="InterPro"/>
</dbReference>